<dbReference type="RefSeq" id="WP_270042165.1">
    <property type="nucleotide sequence ID" value="NZ_JAPDOD010000021.1"/>
</dbReference>
<evidence type="ECO:0000313" key="2">
    <source>
        <dbReference type="Proteomes" id="UP001149140"/>
    </source>
</evidence>
<name>A0A9X3MUV3_9ACTN</name>
<dbReference type="Gene3D" id="3.10.450.50">
    <property type="match status" value="1"/>
</dbReference>
<dbReference type="GO" id="GO:0030638">
    <property type="term" value="P:polyketide metabolic process"/>
    <property type="evidence" value="ECO:0007669"/>
    <property type="project" value="InterPro"/>
</dbReference>
<dbReference type="SUPFAM" id="SSF54427">
    <property type="entry name" value="NTF2-like"/>
    <property type="match status" value="1"/>
</dbReference>
<dbReference type="PANTHER" id="PTHR38436">
    <property type="entry name" value="POLYKETIDE CYCLASE SNOAL-LIKE DOMAIN"/>
    <property type="match status" value="1"/>
</dbReference>
<dbReference type="AlphaFoldDB" id="A0A9X3MUV3"/>
<protein>
    <submittedName>
        <fullName evidence="1">Ester cyclase</fullName>
    </submittedName>
</protein>
<proteinExistence type="predicted"/>
<keyword evidence="2" id="KW-1185">Reference proteome</keyword>
<reference evidence="1" key="1">
    <citation type="submission" date="2022-10" db="EMBL/GenBank/DDBJ databases">
        <title>The WGS of Solirubrobacter ginsenosidimutans DSM 21036.</title>
        <authorList>
            <person name="Jiang Z."/>
        </authorList>
    </citation>
    <scope>NUCLEOTIDE SEQUENCE</scope>
    <source>
        <strain evidence="1">DSM 21036</strain>
    </source>
</reference>
<dbReference type="Proteomes" id="UP001149140">
    <property type="component" value="Unassembled WGS sequence"/>
</dbReference>
<dbReference type="InterPro" id="IPR032710">
    <property type="entry name" value="NTF2-like_dom_sf"/>
</dbReference>
<gene>
    <name evidence="1" type="ORF">OM076_21815</name>
</gene>
<sequence length="159" mass="17615">MTTEIARFMRRLETLWDEHVAALLERRDVDAAMRDMTAAPSVRHLPTMTGADGRSAVDRFYREALLPHLPGELGLTRRSRTVDRFHLVDELTVSFLHDCELAWLLPGIGPTGRRASVAAIVIVDFERGAIASQRTLWDGASLATQLGVGINGDPVRDRG</sequence>
<dbReference type="EMBL" id="JAPDOD010000021">
    <property type="protein sequence ID" value="MDA0162925.1"/>
    <property type="molecule type" value="Genomic_DNA"/>
</dbReference>
<evidence type="ECO:0000313" key="1">
    <source>
        <dbReference type="EMBL" id="MDA0162925.1"/>
    </source>
</evidence>
<accession>A0A9X3MUV3</accession>
<dbReference type="InterPro" id="IPR009959">
    <property type="entry name" value="Cyclase_SnoaL-like"/>
</dbReference>
<dbReference type="PANTHER" id="PTHR38436:SF3">
    <property type="entry name" value="CARBOXYMETHYLENEBUTENOLIDASE-RELATED"/>
    <property type="match status" value="1"/>
</dbReference>
<organism evidence="1 2">
    <name type="scientific">Solirubrobacter ginsenosidimutans</name>
    <dbReference type="NCBI Taxonomy" id="490573"/>
    <lineage>
        <taxon>Bacteria</taxon>
        <taxon>Bacillati</taxon>
        <taxon>Actinomycetota</taxon>
        <taxon>Thermoleophilia</taxon>
        <taxon>Solirubrobacterales</taxon>
        <taxon>Solirubrobacteraceae</taxon>
        <taxon>Solirubrobacter</taxon>
    </lineage>
</organism>
<comment type="caution">
    <text evidence="1">The sequence shown here is derived from an EMBL/GenBank/DDBJ whole genome shotgun (WGS) entry which is preliminary data.</text>
</comment>